<evidence type="ECO:0000256" key="5">
    <source>
        <dbReference type="ARBA" id="ARBA00022842"/>
    </source>
</evidence>
<evidence type="ECO:0000313" key="12">
    <source>
        <dbReference type="Proteomes" id="UP000198781"/>
    </source>
</evidence>
<feature type="binding site" evidence="8">
    <location>
        <position position="87"/>
    </location>
    <ligand>
        <name>GTP</name>
        <dbReference type="ChEBI" id="CHEBI:37565"/>
    </ligand>
</feature>
<comment type="catalytic activity">
    <reaction evidence="8">
        <text>Mo-molybdopterin + GTP + H(+) = Mo-molybdopterin guanine dinucleotide + diphosphate</text>
        <dbReference type="Rhea" id="RHEA:34243"/>
        <dbReference type="ChEBI" id="CHEBI:15378"/>
        <dbReference type="ChEBI" id="CHEBI:33019"/>
        <dbReference type="ChEBI" id="CHEBI:37565"/>
        <dbReference type="ChEBI" id="CHEBI:71302"/>
        <dbReference type="ChEBI" id="CHEBI:71310"/>
        <dbReference type="EC" id="2.7.7.77"/>
    </reaction>
</comment>
<dbReference type="Gene3D" id="3.90.550.10">
    <property type="entry name" value="Spore Coat Polysaccharide Biosynthesis Protein SpsA, Chain A"/>
    <property type="match status" value="1"/>
</dbReference>
<evidence type="ECO:0000256" key="1">
    <source>
        <dbReference type="ARBA" id="ARBA00022490"/>
    </source>
</evidence>
<keyword evidence="7 8" id="KW-0501">Molybdenum cofactor biosynthesis</keyword>
<organism evidence="11 12">
    <name type="scientific">Paracidovorax valerianellae</name>
    <dbReference type="NCBI Taxonomy" id="187868"/>
    <lineage>
        <taxon>Bacteria</taxon>
        <taxon>Pseudomonadati</taxon>
        <taxon>Pseudomonadota</taxon>
        <taxon>Betaproteobacteria</taxon>
        <taxon>Burkholderiales</taxon>
        <taxon>Comamonadaceae</taxon>
        <taxon>Paracidovorax</taxon>
    </lineage>
</organism>
<comment type="subcellular location">
    <subcellularLocation>
        <location evidence="8">Cytoplasm</location>
    </subcellularLocation>
</comment>
<comment type="caution">
    <text evidence="8">Lacks conserved residue(s) required for the propagation of feature annotation.</text>
</comment>
<keyword evidence="12" id="KW-1185">Reference proteome</keyword>
<evidence type="ECO:0000256" key="8">
    <source>
        <dbReference type="HAMAP-Rule" id="MF_00316"/>
    </source>
</evidence>
<reference evidence="11 12" key="1">
    <citation type="submission" date="2016-10" db="EMBL/GenBank/DDBJ databases">
        <authorList>
            <person name="de Groot N.N."/>
        </authorList>
    </citation>
    <scope>NUCLEOTIDE SEQUENCE [LARGE SCALE GENOMIC DNA]</scope>
    <source>
        <strain evidence="11 12">DSM 16619</strain>
    </source>
</reference>
<evidence type="ECO:0000256" key="9">
    <source>
        <dbReference type="SAM" id="MobiDB-lite"/>
    </source>
</evidence>
<feature type="binding site" evidence="8">
    <location>
        <position position="41"/>
    </location>
    <ligand>
        <name>GTP</name>
        <dbReference type="ChEBI" id="CHEBI:37565"/>
    </ligand>
</feature>
<keyword evidence="6 8" id="KW-0342">GTP-binding</keyword>
<dbReference type="AlphaFoldDB" id="A0A1G6IP26"/>
<dbReference type="PANTHER" id="PTHR19136">
    <property type="entry name" value="MOLYBDENUM COFACTOR GUANYLYLTRANSFERASE"/>
    <property type="match status" value="1"/>
</dbReference>
<dbReference type="OrthoDB" id="9788394at2"/>
<evidence type="ECO:0000313" key="11">
    <source>
        <dbReference type="EMBL" id="SDC08193.1"/>
    </source>
</evidence>
<evidence type="ECO:0000256" key="7">
    <source>
        <dbReference type="ARBA" id="ARBA00023150"/>
    </source>
</evidence>
<dbReference type="GO" id="GO:0061603">
    <property type="term" value="F:molybdenum cofactor guanylyltransferase activity"/>
    <property type="evidence" value="ECO:0007669"/>
    <property type="project" value="UniProtKB-EC"/>
</dbReference>
<dbReference type="EC" id="2.7.7.77" evidence="8"/>
<feature type="binding site" evidence="8">
    <location>
        <position position="117"/>
    </location>
    <ligand>
        <name>Mg(2+)</name>
        <dbReference type="ChEBI" id="CHEBI:18420"/>
    </ligand>
</feature>
<feature type="binding site" evidence="8">
    <location>
        <begin position="28"/>
        <end position="30"/>
    </location>
    <ligand>
        <name>GTP</name>
        <dbReference type="ChEBI" id="CHEBI:37565"/>
    </ligand>
</feature>
<dbReference type="InterPro" id="IPR029044">
    <property type="entry name" value="Nucleotide-diphossugar_trans"/>
</dbReference>
<keyword evidence="5 8" id="KW-0460">Magnesium</keyword>
<dbReference type="GO" id="GO:1902758">
    <property type="term" value="P:bis(molybdopterin guanine dinucleotide)molybdenum biosynthetic process"/>
    <property type="evidence" value="ECO:0007669"/>
    <property type="project" value="TreeGrafter"/>
</dbReference>
<dbReference type="HAMAP" id="MF_00316">
    <property type="entry name" value="MobA"/>
    <property type="match status" value="1"/>
</dbReference>
<keyword evidence="3 8" id="KW-0479">Metal-binding</keyword>
<evidence type="ECO:0000256" key="2">
    <source>
        <dbReference type="ARBA" id="ARBA00022679"/>
    </source>
</evidence>
<dbReference type="InterPro" id="IPR025877">
    <property type="entry name" value="MobA-like_NTP_Trfase"/>
</dbReference>
<evidence type="ECO:0000256" key="6">
    <source>
        <dbReference type="ARBA" id="ARBA00023134"/>
    </source>
</evidence>
<accession>A0A1G6IP26</accession>
<feature type="region of interest" description="Disordered" evidence="9">
    <location>
        <begin position="1"/>
        <end position="24"/>
    </location>
</feature>
<gene>
    <name evidence="8" type="primary">mobA</name>
    <name evidence="11" type="ORF">SAMN05192589_101216</name>
</gene>
<keyword evidence="2 8" id="KW-0808">Transferase</keyword>
<dbReference type="Proteomes" id="UP000198781">
    <property type="component" value="Unassembled WGS sequence"/>
</dbReference>
<keyword evidence="4 8" id="KW-0547">Nucleotide-binding</keyword>
<dbReference type="STRING" id="187868.SAMN05192589_101216"/>
<name>A0A1G6IP26_9BURK</name>
<comment type="domain">
    <text evidence="8">The N-terminal domain determines nucleotide recognition and specific binding, while the C-terminal domain determines the specific binding to the target protein.</text>
</comment>
<dbReference type="CDD" id="cd02503">
    <property type="entry name" value="MobA"/>
    <property type="match status" value="1"/>
</dbReference>
<feature type="domain" description="MobA-like NTP transferase" evidence="10">
    <location>
        <begin position="25"/>
        <end position="197"/>
    </location>
</feature>
<sequence>MGTGPHGAEPLKRTATAGSPTGITGLVLAGGQGTRMGGQDKGLQPFQGEPLALHALRRLQPQVGTVLISANRHLDHYAAFGAPVLPDTVPGHAGPLAGFLAGLSRCDTPWLLAVPCDTPLFPPDVAERLLAAALAGQADLAIAAAPQIDAFQPDAPHEEGASGTAPLRNQPVFCLMRATLREPLAQFLAEGGRKIGAWTDQHRCAVAAFDRPGDDPLGFCNANTLAELHALERALTPSPR</sequence>
<dbReference type="GO" id="GO:0046872">
    <property type="term" value="F:metal ion binding"/>
    <property type="evidence" value="ECO:0007669"/>
    <property type="project" value="UniProtKB-KW"/>
</dbReference>
<evidence type="ECO:0000256" key="3">
    <source>
        <dbReference type="ARBA" id="ARBA00022723"/>
    </source>
</evidence>
<dbReference type="GO" id="GO:0005525">
    <property type="term" value="F:GTP binding"/>
    <property type="evidence" value="ECO:0007669"/>
    <property type="project" value="UniProtKB-UniRule"/>
</dbReference>
<comment type="function">
    <text evidence="8">Transfers a GMP moiety from GTP to Mo-molybdopterin (Mo-MPT) cofactor (Moco or molybdenum cofactor) to form Mo-molybdopterin guanine dinucleotide (Mo-MGD) cofactor.</text>
</comment>
<protein>
    <recommendedName>
        <fullName evidence="8">Molybdenum cofactor guanylyltransferase</fullName>
        <shortName evidence="8">MoCo guanylyltransferase</shortName>
        <ecNumber evidence="8">2.7.7.77</ecNumber>
    </recommendedName>
    <alternativeName>
        <fullName evidence="8">GTP:molybdopterin guanylyltransferase</fullName>
    </alternativeName>
    <alternativeName>
        <fullName evidence="8">Mo-MPT guanylyltransferase</fullName>
    </alternativeName>
    <alternativeName>
        <fullName evidence="8">Molybdopterin guanylyltransferase</fullName>
    </alternativeName>
    <alternativeName>
        <fullName evidence="8">Molybdopterin-guanine dinucleotide synthase</fullName>
        <shortName evidence="8">MGD synthase</shortName>
    </alternativeName>
</protein>
<dbReference type="PANTHER" id="PTHR19136:SF81">
    <property type="entry name" value="MOLYBDENUM COFACTOR GUANYLYLTRANSFERASE"/>
    <property type="match status" value="1"/>
</dbReference>
<feature type="binding site" evidence="8">
    <location>
        <position position="117"/>
    </location>
    <ligand>
        <name>GTP</name>
        <dbReference type="ChEBI" id="CHEBI:37565"/>
    </ligand>
</feature>
<evidence type="ECO:0000256" key="4">
    <source>
        <dbReference type="ARBA" id="ARBA00022741"/>
    </source>
</evidence>
<dbReference type="NCBIfam" id="TIGR02665">
    <property type="entry name" value="molyb_mobA"/>
    <property type="match status" value="1"/>
</dbReference>
<dbReference type="SUPFAM" id="SSF53448">
    <property type="entry name" value="Nucleotide-diphospho-sugar transferases"/>
    <property type="match status" value="1"/>
</dbReference>
<comment type="cofactor">
    <cofactor evidence="8">
        <name>Mg(2+)</name>
        <dbReference type="ChEBI" id="CHEBI:18420"/>
    </cofactor>
</comment>
<dbReference type="EMBL" id="FMZC01000001">
    <property type="protein sequence ID" value="SDC08193.1"/>
    <property type="molecule type" value="Genomic_DNA"/>
</dbReference>
<comment type="similarity">
    <text evidence="8">Belongs to the MobA family.</text>
</comment>
<dbReference type="GO" id="GO:0005737">
    <property type="term" value="C:cytoplasm"/>
    <property type="evidence" value="ECO:0007669"/>
    <property type="project" value="UniProtKB-SubCell"/>
</dbReference>
<keyword evidence="1 8" id="KW-0963">Cytoplasm</keyword>
<proteinExistence type="inferred from homology"/>
<comment type="subunit">
    <text evidence="8">Monomer.</text>
</comment>
<dbReference type="InterPro" id="IPR013482">
    <property type="entry name" value="Molybde_CF_guanTrfase"/>
</dbReference>
<evidence type="ECO:0000259" key="10">
    <source>
        <dbReference type="Pfam" id="PF12804"/>
    </source>
</evidence>
<dbReference type="Pfam" id="PF12804">
    <property type="entry name" value="NTP_transf_3"/>
    <property type="match status" value="1"/>
</dbReference>